<evidence type="ECO:0000256" key="1">
    <source>
        <dbReference type="SAM" id="Phobius"/>
    </source>
</evidence>
<feature type="transmembrane region" description="Helical" evidence="1">
    <location>
        <begin position="155"/>
        <end position="174"/>
    </location>
</feature>
<feature type="transmembrane region" description="Helical" evidence="1">
    <location>
        <begin position="275"/>
        <end position="296"/>
    </location>
</feature>
<sequence length="303" mass="31746">MVRPIALTTITLTHICGLLGIVATLRALLVTWYTIGYGFGTAPLRFCHSILNLLVLTAVTVALFGGAVLLSRGDRRGRTLVVAATSVVIVLSLLEFVVWLGSGFAAWTDQGVLGVTRWVWFALSIITLVVALLAGSETPSSANNPESDEYSGARAANLLVAALSVAMAAGQLWLAKKQFDNSLLYVSDLTDLLPTTPKATWTLAMFEPMAASIVAATVLFIGAALMAVGAAAGRYSVIAGCTIMLAQGIFGWTDLDRLFYEIGASDLTAIFAPRSASVVVLTLTVPVVTAVLAATAPARTART</sequence>
<feature type="transmembrane region" description="Helical" evidence="1">
    <location>
        <begin position="50"/>
        <end position="70"/>
    </location>
</feature>
<dbReference type="Proteomes" id="UP000037594">
    <property type="component" value="Unassembled WGS sequence"/>
</dbReference>
<feature type="transmembrane region" description="Helical" evidence="1">
    <location>
        <begin position="118"/>
        <end position="135"/>
    </location>
</feature>
<keyword evidence="1" id="KW-0812">Transmembrane</keyword>
<gene>
    <name evidence="2" type="ORF">ACT17_04880</name>
</gene>
<reference evidence="2 3" key="1">
    <citation type="submission" date="2015-06" db="EMBL/GenBank/DDBJ databases">
        <title>Genome sequence of Mycobacterium conceptionense strain MLE.</title>
        <authorList>
            <person name="Greninger A.L."/>
            <person name="Cunningham G."/>
            <person name="Chiu C.Y."/>
            <person name="Miller S."/>
        </authorList>
    </citation>
    <scope>NUCLEOTIDE SEQUENCE [LARGE SCALE GENOMIC DNA]</scope>
    <source>
        <strain evidence="2 3">MLE</strain>
    </source>
</reference>
<dbReference type="AlphaFoldDB" id="A0A0J8UEV1"/>
<name>A0A0J8UEV1_9MYCO</name>
<feature type="transmembrane region" description="Helical" evidence="1">
    <location>
        <begin position="82"/>
        <end position="106"/>
    </location>
</feature>
<dbReference type="EMBL" id="LFOD01000002">
    <property type="protein sequence ID" value="KMV20033.1"/>
    <property type="molecule type" value="Genomic_DNA"/>
</dbReference>
<evidence type="ECO:0000313" key="2">
    <source>
        <dbReference type="EMBL" id="KMV20033.1"/>
    </source>
</evidence>
<proteinExistence type="predicted"/>
<feature type="transmembrane region" description="Helical" evidence="1">
    <location>
        <begin position="12"/>
        <end position="35"/>
    </location>
</feature>
<evidence type="ECO:0000313" key="3">
    <source>
        <dbReference type="Proteomes" id="UP000037594"/>
    </source>
</evidence>
<accession>A0A0J8UEV1</accession>
<protein>
    <submittedName>
        <fullName evidence="2">Uncharacterized protein</fullName>
    </submittedName>
</protein>
<feature type="transmembrane region" description="Helical" evidence="1">
    <location>
        <begin position="235"/>
        <end position="255"/>
    </location>
</feature>
<keyword evidence="1" id="KW-0472">Membrane</keyword>
<feature type="transmembrane region" description="Helical" evidence="1">
    <location>
        <begin position="209"/>
        <end position="228"/>
    </location>
</feature>
<keyword evidence="1" id="KW-1133">Transmembrane helix</keyword>
<comment type="caution">
    <text evidence="2">The sequence shown here is derived from an EMBL/GenBank/DDBJ whole genome shotgun (WGS) entry which is preliminary data.</text>
</comment>
<organism evidence="2 3">
    <name type="scientific">Mycolicibacterium conceptionense</name>
    <dbReference type="NCBI Taxonomy" id="451644"/>
    <lineage>
        <taxon>Bacteria</taxon>
        <taxon>Bacillati</taxon>
        <taxon>Actinomycetota</taxon>
        <taxon>Actinomycetes</taxon>
        <taxon>Mycobacteriales</taxon>
        <taxon>Mycobacteriaceae</taxon>
        <taxon>Mycolicibacterium</taxon>
    </lineage>
</organism>
<dbReference type="PATRIC" id="fig|451644.5.peg.984"/>